<evidence type="ECO:0000313" key="4">
    <source>
        <dbReference type="EMBL" id="SEO13834.1"/>
    </source>
</evidence>
<dbReference type="OrthoDB" id="9778052at2"/>
<keyword evidence="5" id="KW-1185">Reference proteome</keyword>
<reference evidence="5" key="1">
    <citation type="submission" date="2016-10" db="EMBL/GenBank/DDBJ databases">
        <authorList>
            <person name="Varghese N."/>
            <person name="Submissions S."/>
        </authorList>
    </citation>
    <scope>NUCLEOTIDE SEQUENCE [LARGE SCALE GENOMIC DNA]</scope>
    <source>
        <strain evidence="5">Gh-48</strain>
    </source>
</reference>
<gene>
    <name evidence="4" type="ORF">SAMN05192574_105447</name>
</gene>
<protein>
    <submittedName>
        <fullName evidence="4">Dihydroflavonol-4-reductase</fullName>
    </submittedName>
</protein>
<dbReference type="RefSeq" id="WP_091212421.1">
    <property type="nucleotide sequence ID" value="NZ_FOCL01000005.1"/>
</dbReference>
<evidence type="ECO:0000256" key="1">
    <source>
        <dbReference type="ARBA" id="ARBA00023002"/>
    </source>
</evidence>
<dbReference type="InterPro" id="IPR050425">
    <property type="entry name" value="NAD(P)_dehydrat-like"/>
</dbReference>
<keyword evidence="1" id="KW-0560">Oxidoreductase</keyword>
<accession>A0A1H8M964</accession>
<dbReference type="PANTHER" id="PTHR10366:SF564">
    <property type="entry name" value="STEROL-4-ALPHA-CARBOXYLATE 3-DEHYDROGENASE, DECARBOXYLATING"/>
    <property type="match status" value="1"/>
</dbReference>
<dbReference type="STRING" id="551995.SAMN05192574_105447"/>
<dbReference type="CDD" id="cd05227">
    <property type="entry name" value="AR_SDR_e"/>
    <property type="match status" value="1"/>
</dbReference>
<evidence type="ECO:0000313" key="5">
    <source>
        <dbReference type="Proteomes" id="UP000198942"/>
    </source>
</evidence>
<evidence type="ECO:0000259" key="3">
    <source>
        <dbReference type="Pfam" id="PF01370"/>
    </source>
</evidence>
<dbReference type="GO" id="GO:0016616">
    <property type="term" value="F:oxidoreductase activity, acting on the CH-OH group of donors, NAD or NADP as acceptor"/>
    <property type="evidence" value="ECO:0007669"/>
    <property type="project" value="TreeGrafter"/>
</dbReference>
<dbReference type="PANTHER" id="PTHR10366">
    <property type="entry name" value="NAD DEPENDENT EPIMERASE/DEHYDRATASE"/>
    <property type="match status" value="1"/>
</dbReference>
<sequence length="348" mass="37961">MTTTNSNSNTQVLVTGGSGFIAVHCILQLIEAGYKVKTTVRSLNRETEVRDMLKTGGVEACDRLSFIAADLAADANWVEAVKGCTYVLHVASPTPLKGYKHEDEMIIPAREGVLRVLRAARDAGVKRVVFTSAFGAVGFGHKARTTPFNETDWTPINDSIPAYQKSKTLSEQAAWKFIETEGQGLEMVTVNPVAVAGPVLGPDYSHSIQLVQNMLFGNLKGTPRINTGLVDVRDVADLHLRAMTNPAAKGQRFLAISGESLWMIDIAKILKRRMGSYAEKVKAHNVPNWLIHLTALWNPTAKAIIPMLDQNMNATSEKAKRMLGWSPRSAEEAIVATAESLIQLGIIK</sequence>
<comment type="similarity">
    <text evidence="2">Belongs to the NAD(P)-dependent epimerase/dehydratase family. Dihydroflavonol-4-reductase subfamily.</text>
</comment>
<dbReference type="AlphaFoldDB" id="A0A1H8M964"/>
<proteinExistence type="inferred from homology"/>
<dbReference type="EMBL" id="FOCL01000005">
    <property type="protein sequence ID" value="SEO13834.1"/>
    <property type="molecule type" value="Genomic_DNA"/>
</dbReference>
<dbReference type="InterPro" id="IPR001509">
    <property type="entry name" value="Epimerase_deHydtase"/>
</dbReference>
<feature type="domain" description="NAD-dependent epimerase/dehydratase" evidence="3">
    <location>
        <begin position="12"/>
        <end position="250"/>
    </location>
</feature>
<dbReference type="SUPFAM" id="SSF51735">
    <property type="entry name" value="NAD(P)-binding Rossmann-fold domains"/>
    <property type="match status" value="1"/>
</dbReference>
<organism evidence="4 5">
    <name type="scientific">Mucilaginibacter gossypiicola</name>
    <dbReference type="NCBI Taxonomy" id="551995"/>
    <lineage>
        <taxon>Bacteria</taxon>
        <taxon>Pseudomonadati</taxon>
        <taxon>Bacteroidota</taxon>
        <taxon>Sphingobacteriia</taxon>
        <taxon>Sphingobacteriales</taxon>
        <taxon>Sphingobacteriaceae</taxon>
        <taxon>Mucilaginibacter</taxon>
    </lineage>
</organism>
<dbReference type="InterPro" id="IPR036291">
    <property type="entry name" value="NAD(P)-bd_dom_sf"/>
</dbReference>
<evidence type="ECO:0000256" key="2">
    <source>
        <dbReference type="ARBA" id="ARBA00023445"/>
    </source>
</evidence>
<dbReference type="Proteomes" id="UP000198942">
    <property type="component" value="Unassembled WGS sequence"/>
</dbReference>
<name>A0A1H8M964_9SPHI</name>
<dbReference type="Gene3D" id="3.40.50.720">
    <property type="entry name" value="NAD(P)-binding Rossmann-like Domain"/>
    <property type="match status" value="1"/>
</dbReference>
<dbReference type="FunFam" id="3.40.50.720:FF:000336">
    <property type="entry name" value="Aldehyde reductase"/>
    <property type="match status" value="1"/>
</dbReference>
<dbReference type="Pfam" id="PF01370">
    <property type="entry name" value="Epimerase"/>
    <property type="match status" value="1"/>
</dbReference>